<dbReference type="STRING" id="1037410.MCSF7_03038"/>
<dbReference type="eggNOG" id="ENOG5032F2D">
    <property type="taxonomic scope" value="Bacteria"/>
</dbReference>
<evidence type="ECO:0000313" key="1">
    <source>
        <dbReference type="EMBL" id="EGV00492.1"/>
    </source>
</evidence>
<name>F9UJE9_9BACT</name>
<gene>
    <name evidence="1" type="ORF">MCSF7_03038</name>
</gene>
<organism evidence="1 2">
    <name type="scientific">Mycoplasmopsis columbina SF7</name>
    <dbReference type="NCBI Taxonomy" id="1037410"/>
    <lineage>
        <taxon>Bacteria</taxon>
        <taxon>Bacillati</taxon>
        <taxon>Mycoplasmatota</taxon>
        <taxon>Mycoplasmoidales</taxon>
        <taxon>Metamycoplasmataceae</taxon>
        <taxon>Mycoplasmopsis</taxon>
    </lineage>
</organism>
<dbReference type="RefSeq" id="WP_006608416.1">
    <property type="nucleotide sequence ID" value="NZ_AFXA01000005.1"/>
</dbReference>
<dbReference type="InterPro" id="IPR058231">
    <property type="entry name" value="MG284-like_C"/>
</dbReference>
<protein>
    <submittedName>
        <fullName evidence="1">Uncharacterized protein</fullName>
    </submittedName>
</protein>
<dbReference type="NCBIfam" id="NF045770">
    <property type="entry name" value="MPN403_MG284_C"/>
    <property type="match status" value="1"/>
</dbReference>
<keyword evidence="2" id="KW-1185">Reference proteome</keyword>
<evidence type="ECO:0000313" key="2">
    <source>
        <dbReference type="Proteomes" id="UP000004978"/>
    </source>
</evidence>
<sequence length="109" mass="13008">MKLNYFSNMSSKEKYKTVQYICNIEKLNDKNFQLASHNQNNIVSAGLKPVNKLKKTLALLSEHSKLIIEKDFLNKYGDKRWMDDLFSKATYYKYKNNAVEEFLYFYLNQ</sequence>
<dbReference type="AlphaFoldDB" id="F9UJE9"/>
<dbReference type="Proteomes" id="UP000004978">
    <property type="component" value="Unassembled WGS sequence"/>
</dbReference>
<proteinExistence type="predicted"/>
<dbReference type="EMBL" id="AFXA01000005">
    <property type="protein sequence ID" value="EGV00492.1"/>
    <property type="molecule type" value="Genomic_DNA"/>
</dbReference>
<comment type="caution">
    <text evidence="1">The sequence shown here is derived from an EMBL/GenBank/DDBJ whole genome shotgun (WGS) entry which is preliminary data.</text>
</comment>
<reference evidence="1 2" key="1">
    <citation type="journal article" date="2013" name="Genome Announc.">
        <title>Genome Sequence of Mycoplasma columbinum Strain SF7.</title>
        <authorList>
            <person name="Guo Z."/>
            <person name="Xu X."/>
            <person name="Zheng Q."/>
            <person name="Li T."/>
            <person name="Kuang S."/>
            <person name="Zhang Z."/>
            <person name="Chen Y."/>
            <person name="Lu X."/>
            <person name="Zhou R."/>
            <person name="Bi D."/>
            <person name="Jin H."/>
        </authorList>
    </citation>
    <scope>NUCLEOTIDE SEQUENCE [LARGE SCALE GENOMIC DNA]</scope>
    <source>
        <strain evidence="1 2">SF7</strain>
    </source>
</reference>
<accession>F9UJE9</accession>